<evidence type="ECO:0000313" key="3">
    <source>
        <dbReference type="EMBL" id="TRW42716.1"/>
    </source>
</evidence>
<accession>A0A552WJ17</accession>
<evidence type="ECO:0000256" key="2">
    <source>
        <dbReference type="ARBA" id="ARBA00022679"/>
    </source>
</evidence>
<organism evidence="3 4">
    <name type="scientific">Georgenia yuyongxinii</name>
    <dbReference type="NCBI Taxonomy" id="2589797"/>
    <lineage>
        <taxon>Bacteria</taxon>
        <taxon>Bacillati</taxon>
        <taxon>Actinomycetota</taxon>
        <taxon>Actinomycetes</taxon>
        <taxon>Micrococcales</taxon>
        <taxon>Bogoriellaceae</taxon>
        <taxon>Georgenia</taxon>
    </lineage>
</organism>
<dbReference type="PANTHER" id="PTHR30160:SF1">
    <property type="entry name" value="LIPOPOLYSACCHARIDE 1,2-N-ACETYLGLUCOSAMINETRANSFERASE-RELATED"/>
    <property type="match status" value="1"/>
</dbReference>
<dbReference type="Pfam" id="PF01075">
    <property type="entry name" value="Glyco_transf_9"/>
    <property type="match status" value="1"/>
</dbReference>
<feature type="non-terminal residue" evidence="3">
    <location>
        <position position="223"/>
    </location>
</feature>
<gene>
    <name evidence="3" type="ORF">FJ693_20375</name>
</gene>
<dbReference type="PANTHER" id="PTHR30160">
    <property type="entry name" value="TETRAACYLDISACCHARIDE 4'-KINASE-RELATED"/>
    <property type="match status" value="1"/>
</dbReference>
<dbReference type="EMBL" id="VJXR01000159">
    <property type="protein sequence ID" value="TRW42716.1"/>
    <property type="molecule type" value="Genomic_DNA"/>
</dbReference>
<dbReference type="RefSeq" id="WP_143420240.1">
    <property type="nucleotide sequence ID" value="NZ_VJXR01000159.1"/>
</dbReference>
<evidence type="ECO:0000313" key="4">
    <source>
        <dbReference type="Proteomes" id="UP000318693"/>
    </source>
</evidence>
<sequence length="223" mass="22879">MSRVLAVRLDSDGDVLLTGPALRALAASADRLDLLVSPAGRAAAELLPAVAEVLVFDAPWSGYAPAPVDAGAVHALVDSLAARRYDRAVIFTSFHQSPLPTALLARLAGIGFVAATSEDYPGSLLDVRHRRPDGLHEVEAALDLAHAAGGALPDGDRGRLAVRGPLPPVDHLVPAAPYVVLHPCASVPARSPEPGHAAAIAAALRAAGWAVLVTGGRGERELA</sequence>
<comment type="caution">
    <text evidence="3">The sequence shown here is derived from an EMBL/GenBank/DDBJ whole genome shotgun (WGS) entry which is preliminary data.</text>
</comment>
<protein>
    <submittedName>
        <fullName evidence="3">Glycosyltransferase family 9 protein</fullName>
    </submittedName>
</protein>
<dbReference type="GO" id="GO:0008713">
    <property type="term" value="F:ADP-heptose-lipopolysaccharide heptosyltransferase activity"/>
    <property type="evidence" value="ECO:0007669"/>
    <property type="project" value="TreeGrafter"/>
</dbReference>
<dbReference type="GO" id="GO:0005829">
    <property type="term" value="C:cytosol"/>
    <property type="evidence" value="ECO:0007669"/>
    <property type="project" value="TreeGrafter"/>
</dbReference>
<dbReference type="Proteomes" id="UP000318693">
    <property type="component" value="Unassembled WGS sequence"/>
</dbReference>
<evidence type="ECO:0000256" key="1">
    <source>
        <dbReference type="ARBA" id="ARBA00022676"/>
    </source>
</evidence>
<dbReference type="InterPro" id="IPR002201">
    <property type="entry name" value="Glyco_trans_9"/>
</dbReference>
<dbReference type="Gene3D" id="3.40.50.2000">
    <property type="entry name" value="Glycogen Phosphorylase B"/>
    <property type="match status" value="2"/>
</dbReference>
<proteinExistence type="predicted"/>
<keyword evidence="1" id="KW-0328">Glycosyltransferase</keyword>
<keyword evidence="2 3" id="KW-0808">Transferase</keyword>
<dbReference type="InterPro" id="IPR051199">
    <property type="entry name" value="LPS_LOS_Heptosyltrfase"/>
</dbReference>
<name>A0A552WJ17_9MICO</name>
<keyword evidence="4" id="KW-1185">Reference proteome</keyword>
<dbReference type="AlphaFoldDB" id="A0A552WJ17"/>
<reference evidence="3 4" key="1">
    <citation type="submission" date="2019-07" db="EMBL/GenBank/DDBJ databases">
        <title>Georgenia wutianyii sp. nov. and Georgenia *** sp. nov. isolated from plateau pika (Ochotona curzoniae) in the Qinghai-Tibet plateau of China.</title>
        <authorList>
            <person name="Tian Z."/>
        </authorList>
    </citation>
    <scope>NUCLEOTIDE SEQUENCE [LARGE SCALE GENOMIC DNA]</scope>
    <source>
        <strain evidence="3 4">Z446</strain>
    </source>
</reference>
<dbReference type="SUPFAM" id="SSF53756">
    <property type="entry name" value="UDP-Glycosyltransferase/glycogen phosphorylase"/>
    <property type="match status" value="1"/>
</dbReference>
<dbReference type="GO" id="GO:0009244">
    <property type="term" value="P:lipopolysaccharide core region biosynthetic process"/>
    <property type="evidence" value="ECO:0007669"/>
    <property type="project" value="TreeGrafter"/>
</dbReference>